<dbReference type="InterPro" id="IPR017441">
    <property type="entry name" value="Protein_kinase_ATP_BS"/>
</dbReference>
<dbReference type="AlphaFoldDB" id="A0A9P9ASS3"/>
<evidence type="ECO:0000256" key="5">
    <source>
        <dbReference type="ARBA" id="ARBA00022777"/>
    </source>
</evidence>
<feature type="region of interest" description="Disordered" evidence="12">
    <location>
        <begin position="175"/>
        <end position="199"/>
    </location>
</feature>
<evidence type="ECO:0000256" key="2">
    <source>
        <dbReference type="ARBA" id="ARBA00022527"/>
    </source>
</evidence>
<dbReference type="InterPro" id="IPR008271">
    <property type="entry name" value="Ser/Thr_kinase_AS"/>
</dbReference>
<evidence type="ECO:0000256" key="10">
    <source>
        <dbReference type="PROSITE-ProRule" id="PRU10141"/>
    </source>
</evidence>
<keyword evidence="6 10" id="KW-0067">ATP-binding</keyword>
<dbReference type="SUPFAM" id="SSF56112">
    <property type="entry name" value="Protein kinase-like (PK-like)"/>
    <property type="match status" value="1"/>
</dbReference>
<evidence type="ECO:0000259" key="13">
    <source>
        <dbReference type="PROSITE" id="PS50011"/>
    </source>
</evidence>
<feature type="compositionally biased region" description="Basic and acidic residues" evidence="12">
    <location>
        <begin position="188"/>
        <end position="198"/>
    </location>
</feature>
<dbReference type="Gene3D" id="1.10.510.10">
    <property type="entry name" value="Transferase(Phosphotransferase) domain 1"/>
    <property type="match status" value="1"/>
</dbReference>
<dbReference type="PANTHER" id="PTHR24343:SF558">
    <property type="entry name" value="PROTEIN KINASE DOMAIN-CONTAINING PROTEIN"/>
    <property type="match status" value="1"/>
</dbReference>
<evidence type="ECO:0000313" key="14">
    <source>
        <dbReference type="EMBL" id="KAH6894752.1"/>
    </source>
</evidence>
<dbReference type="SMART" id="SM00220">
    <property type="entry name" value="S_TKc"/>
    <property type="match status" value="1"/>
</dbReference>
<dbReference type="CDD" id="cd13994">
    <property type="entry name" value="STKc_HAL4_like"/>
    <property type="match status" value="1"/>
</dbReference>
<dbReference type="PROSITE" id="PS00107">
    <property type="entry name" value="PROTEIN_KINASE_ATP"/>
    <property type="match status" value="1"/>
</dbReference>
<dbReference type="FunFam" id="1.10.510.10:FF:000183">
    <property type="entry name" value="Serine/threonine-protein kinase hal4"/>
    <property type="match status" value="1"/>
</dbReference>
<proteinExistence type="inferred from homology"/>
<dbReference type="Pfam" id="PF00069">
    <property type="entry name" value="Pkinase"/>
    <property type="match status" value="1"/>
</dbReference>
<comment type="caution">
    <text evidence="14">The sequence shown here is derived from an EMBL/GenBank/DDBJ whole genome shotgun (WGS) entry which is preliminary data.</text>
</comment>
<dbReference type="InterPro" id="IPR000719">
    <property type="entry name" value="Prot_kinase_dom"/>
</dbReference>
<keyword evidence="5 14" id="KW-0418">Kinase</keyword>
<dbReference type="EMBL" id="JAGPYM010000005">
    <property type="protein sequence ID" value="KAH6894752.1"/>
    <property type="molecule type" value="Genomic_DNA"/>
</dbReference>
<dbReference type="PROSITE" id="PS00108">
    <property type="entry name" value="PROTEIN_KINASE_ST"/>
    <property type="match status" value="1"/>
</dbReference>
<name>A0A9P9ASS3_9HYPO</name>
<dbReference type="GO" id="GO:0030003">
    <property type="term" value="P:intracellular monoatomic cation homeostasis"/>
    <property type="evidence" value="ECO:0007669"/>
    <property type="project" value="UniProtKB-ARBA"/>
</dbReference>
<gene>
    <name evidence="14" type="ORF">B0T10DRAFT_259219</name>
</gene>
<feature type="region of interest" description="Disordered" evidence="12">
    <location>
        <begin position="1"/>
        <end position="37"/>
    </location>
</feature>
<sequence length="494" mass="54637">MSTTPGDPTPSAIKSQHGAWKSPTETPQNGVMINASAPKDALLKSSIKAPMKERFARIFSSKDVTKMAPLVRSPKSAARSGGSSVNGASSPISRNKASLEMGTAENAVTQPIEKPAPAAKKVNNCKVIEPPQRFTFNPDAVGGHEHYLQHSRRQEKISDMWRNILGKKREAPDCDLSLTSNSGGGLRQGKEETGDRKGRPNATSILVEKYGKCQEVVGRGAFGIVRISHKEVGGGGQKLFAVKEFRRGPEETEKKYSTRLAAEFCISSSLCHPNVIHTLDLLKDAKGNYCEVMEFCAGGDLYTLILPSGKLEVQEADCFFKQMVRGVKYLHETGVAHHDLKPENLLLTSRGALKITDFGNSECIRMPWEVDAHFVSGIRGSAPYIAPEEYTDKEFDARPVDVWACGVIYMAMQTGRHLWHLAKKDEDELYARYLEGRRDEDGYGPIESLHRVDCRNVIYSVLDPHPTRRLTATQILKSKWVREIQLCKAGEEGL</sequence>
<dbReference type="Proteomes" id="UP000777438">
    <property type="component" value="Unassembled WGS sequence"/>
</dbReference>
<evidence type="ECO:0000313" key="15">
    <source>
        <dbReference type="Proteomes" id="UP000777438"/>
    </source>
</evidence>
<dbReference type="InterPro" id="IPR011009">
    <property type="entry name" value="Kinase-like_dom_sf"/>
</dbReference>
<comment type="similarity">
    <text evidence="11">Belongs to the protein kinase superfamily.</text>
</comment>
<accession>A0A9P9ASS3</accession>
<evidence type="ECO:0000256" key="9">
    <source>
        <dbReference type="ARBA" id="ARBA00078109"/>
    </source>
</evidence>
<feature type="compositionally biased region" description="Polar residues" evidence="12">
    <location>
        <begin position="81"/>
        <end position="95"/>
    </location>
</feature>
<feature type="domain" description="Protein kinase" evidence="13">
    <location>
        <begin position="211"/>
        <end position="481"/>
    </location>
</feature>
<evidence type="ECO:0000256" key="1">
    <source>
        <dbReference type="ARBA" id="ARBA00012513"/>
    </source>
</evidence>
<feature type="region of interest" description="Disordered" evidence="12">
    <location>
        <begin position="70"/>
        <end position="95"/>
    </location>
</feature>
<keyword evidence="4 10" id="KW-0547">Nucleotide-binding</keyword>
<evidence type="ECO:0000256" key="11">
    <source>
        <dbReference type="RuleBase" id="RU000304"/>
    </source>
</evidence>
<organism evidence="14 15">
    <name type="scientific">Thelonectria olida</name>
    <dbReference type="NCBI Taxonomy" id="1576542"/>
    <lineage>
        <taxon>Eukaryota</taxon>
        <taxon>Fungi</taxon>
        <taxon>Dikarya</taxon>
        <taxon>Ascomycota</taxon>
        <taxon>Pezizomycotina</taxon>
        <taxon>Sordariomycetes</taxon>
        <taxon>Hypocreomycetidae</taxon>
        <taxon>Hypocreales</taxon>
        <taxon>Nectriaceae</taxon>
        <taxon>Thelonectria</taxon>
    </lineage>
</organism>
<dbReference type="PROSITE" id="PS50011">
    <property type="entry name" value="PROTEIN_KINASE_DOM"/>
    <property type="match status" value="1"/>
</dbReference>
<comment type="catalytic activity">
    <reaction evidence="7">
        <text>L-threonyl-[protein] + ATP = O-phospho-L-threonyl-[protein] + ADP + H(+)</text>
        <dbReference type="Rhea" id="RHEA:46608"/>
        <dbReference type="Rhea" id="RHEA-COMP:11060"/>
        <dbReference type="Rhea" id="RHEA-COMP:11605"/>
        <dbReference type="ChEBI" id="CHEBI:15378"/>
        <dbReference type="ChEBI" id="CHEBI:30013"/>
        <dbReference type="ChEBI" id="CHEBI:30616"/>
        <dbReference type="ChEBI" id="CHEBI:61977"/>
        <dbReference type="ChEBI" id="CHEBI:456216"/>
        <dbReference type="EC" id="2.7.11.1"/>
    </reaction>
</comment>
<dbReference type="GO" id="GO:0005524">
    <property type="term" value="F:ATP binding"/>
    <property type="evidence" value="ECO:0007669"/>
    <property type="project" value="UniProtKB-UniRule"/>
</dbReference>
<feature type="binding site" evidence="10">
    <location>
        <position position="243"/>
    </location>
    <ligand>
        <name>ATP</name>
        <dbReference type="ChEBI" id="CHEBI:30616"/>
    </ligand>
</feature>
<keyword evidence="15" id="KW-1185">Reference proteome</keyword>
<dbReference type="GO" id="GO:0005829">
    <property type="term" value="C:cytosol"/>
    <property type="evidence" value="ECO:0007669"/>
    <property type="project" value="TreeGrafter"/>
</dbReference>
<evidence type="ECO:0000256" key="4">
    <source>
        <dbReference type="ARBA" id="ARBA00022741"/>
    </source>
</evidence>
<dbReference type="OrthoDB" id="6513151at2759"/>
<dbReference type="GO" id="GO:0004674">
    <property type="term" value="F:protein serine/threonine kinase activity"/>
    <property type="evidence" value="ECO:0007669"/>
    <property type="project" value="UniProtKB-KW"/>
</dbReference>
<evidence type="ECO:0000256" key="3">
    <source>
        <dbReference type="ARBA" id="ARBA00022679"/>
    </source>
</evidence>
<dbReference type="PANTHER" id="PTHR24343">
    <property type="entry name" value="SERINE/THREONINE KINASE"/>
    <property type="match status" value="1"/>
</dbReference>
<protein>
    <recommendedName>
        <fullName evidence="1">non-specific serine/threonine protein kinase</fullName>
        <ecNumber evidence="1">2.7.11.1</ecNumber>
    </recommendedName>
    <alternativeName>
        <fullName evidence="9">Halotolerance protein 4</fullName>
    </alternativeName>
</protein>
<comment type="catalytic activity">
    <reaction evidence="8">
        <text>L-seryl-[protein] + ATP = O-phospho-L-seryl-[protein] + ADP + H(+)</text>
        <dbReference type="Rhea" id="RHEA:17989"/>
        <dbReference type="Rhea" id="RHEA-COMP:9863"/>
        <dbReference type="Rhea" id="RHEA-COMP:11604"/>
        <dbReference type="ChEBI" id="CHEBI:15378"/>
        <dbReference type="ChEBI" id="CHEBI:29999"/>
        <dbReference type="ChEBI" id="CHEBI:30616"/>
        <dbReference type="ChEBI" id="CHEBI:83421"/>
        <dbReference type="ChEBI" id="CHEBI:456216"/>
        <dbReference type="EC" id="2.7.11.1"/>
    </reaction>
</comment>
<dbReference type="EC" id="2.7.11.1" evidence="1"/>
<evidence type="ECO:0000256" key="6">
    <source>
        <dbReference type="ARBA" id="ARBA00022840"/>
    </source>
</evidence>
<keyword evidence="3" id="KW-0808">Transferase</keyword>
<evidence type="ECO:0000256" key="12">
    <source>
        <dbReference type="SAM" id="MobiDB-lite"/>
    </source>
</evidence>
<evidence type="ECO:0000256" key="8">
    <source>
        <dbReference type="ARBA" id="ARBA00048679"/>
    </source>
</evidence>
<keyword evidence="2 11" id="KW-0723">Serine/threonine-protein kinase</keyword>
<reference evidence="14 15" key="1">
    <citation type="journal article" date="2021" name="Nat. Commun.">
        <title>Genetic determinants of endophytism in the Arabidopsis root mycobiome.</title>
        <authorList>
            <person name="Mesny F."/>
            <person name="Miyauchi S."/>
            <person name="Thiergart T."/>
            <person name="Pickel B."/>
            <person name="Atanasova L."/>
            <person name="Karlsson M."/>
            <person name="Huettel B."/>
            <person name="Barry K.W."/>
            <person name="Haridas S."/>
            <person name="Chen C."/>
            <person name="Bauer D."/>
            <person name="Andreopoulos W."/>
            <person name="Pangilinan J."/>
            <person name="LaButti K."/>
            <person name="Riley R."/>
            <person name="Lipzen A."/>
            <person name="Clum A."/>
            <person name="Drula E."/>
            <person name="Henrissat B."/>
            <person name="Kohler A."/>
            <person name="Grigoriev I.V."/>
            <person name="Martin F.M."/>
            <person name="Hacquard S."/>
        </authorList>
    </citation>
    <scope>NUCLEOTIDE SEQUENCE [LARGE SCALE GENOMIC DNA]</scope>
    <source>
        <strain evidence="14 15">MPI-CAGE-CH-0241</strain>
    </source>
</reference>
<evidence type="ECO:0000256" key="7">
    <source>
        <dbReference type="ARBA" id="ARBA00047899"/>
    </source>
</evidence>